<keyword evidence="2" id="KW-1185">Reference proteome</keyword>
<organism evidence="1 2">
    <name type="scientific">Clunio marinus</name>
    <dbReference type="NCBI Taxonomy" id="568069"/>
    <lineage>
        <taxon>Eukaryota</taxon>
        <taxon>Metazoa</taxon>
        <taxon>Ecdysozoa</taxon>
        <taxon>Arthropoda</taxon>
        <taxon>Hexapoda</taxon>
        <taxon>Insecta</taxon>
        <taxon>Pterygota</taxon>
        <taxon>Neoptera</taxon>
        <taxon>Endopterygota</taxon>
        <taxon>Diptera</taxon>
        <taxon>Nematocera</taxon>
        <taxon>Chironomoidea</taxon>
        <taxon>Chironomidae</taxon>
        <taxon>Clunio</taxon>
    </lineage>
</organism>
<reference evidence="1 2" key="1">
    <citation type="submission" date="2015-04" db="EMBL/GenBank/DDBJ databases">
        <authorList>
            <person name="Syromyatnikov M.Y."/>
            <person name="Popov V.N."/>
        </authorList>
    </citation>
    <scope>NUCLEOTIDE SEQUENCE [LARGE SCALE GENOMIC DNA]</scope>
</reference>
<dbReference type="AlphaFoldDB" id="A0A1J1IRC8"/>
<dbReference type="Proteomes" id="UP000183832">
    <property type="component" value="Unassembled WGS sequence"/>
</dbReference>
<accession>A0A1J1IRC8</accession>
<protein>
    <submittedName>
        <fullName evidence="1">CLUMA_CG015912, isoform A</fullName>
    </submittedName>
</protein>
<proteinExistence type="predicted"/>
<sequence length="199" mass="23610">MRLRLKIKFYQVNNERYCLSLPQKYLAEHAMTQFKSKSFHSYFISVLSARDMPLTSHRSGFLKRVRFVVIYDVTNGRLGLGLKNKTICLMMKAFRIELLLSYITWVARKFNQIIIGHVVSTMYSKVRLQLNLIIDFNIVNFDHRIIVHFHFIDKRIFHTIQLFCEWEDNDVHDISDVDLIYGCVLDIPHLSQIHSHFTS</sequence>
<gene>
    <name evidence="1" type="ORF">CLUMA_CG015912</name>
</gene>
<evidence type="ECO:0000313" key="1">
    <source>
        <dbReference type="EMBL" id="CRL02712.1"/>
    </source>
</evidence>
<name>A0A1J1IRC8_9DIPT</name>
<dbReference type="EMBL" id="CVRI01000058">
    <property type="protein sequence ID" value="CRL02712.1"/>
    <property type="molecule type" value="Genomic_DNA"/>
</dbReference>
<evidence type="ECO:0000313" key="2">
    <source>
        <dbReference type="Proteomes" id="UP000183832"/>
    </source>
</evidence>